<gene>
    <name evidence="1" type="ordered locus">AMIS_58610</name>
</gene>
<reference evidence="1 2" key="1">
    <citation type="submission" date="2012-02" db="EMBL/GenBank/DDBJ databases">
        <title>Complete genome sequence of Actinoplanes missouriensis 431 (= NBRC 102363).</title>
        <authorList>
            <person name="Ohnishi Y."/>
            <person name="Ishikawa J."/>
            <person name="Sekine M."/>
            <person name="Hosoyama A."/>
            <person name="Harada T."/>
            <person name="Narita H."/>
            <person name="Hata T."/>
            <person name="Konno Y."/>
            <person name="Tutikane K."/>
            <person name="Fujita N."/>
            <person name="Horinouchi S."/>
            <person name="Hayakawa M."/>
        </authorList>
    </citation>
    <scope>NUCLEOTIDE SEQUENCE [LARGE SCALE GENOMIC DNA]</scope>
    <source>
        <strain evidence="2">ATCC 14538 / DSM 43046 / CBS 188.64 / JCM 3121 / NBRC 102363 / NCIMB 12654 / NRRL B-3342 / UNCC 431</strain>
    </source>
</reference>
<dbReference type="HOGENOM" id="CLU_085015_0_0_11"/>
<keyword evidence="2" id="KW-1185">Reference proteome</keyword>
<dbReference type="AlphaFoldDB" id="I0HDJ4"/>
<sequence length="176" mass="18816">MPDGPRCGICSAVISSRHRHLLDESRRALVCGCPGCHARPASDDRIRPVPDRYLEFPGEVAAQETWDDLRVPAGLAIVTRVGQGLVVCGPGPGGAVESELPGAVWDRLVARHPAFAALSPGVEALVVRRAGCFLVPIDACYELAALLRSSWRGFDGGQGARGSLTMFFARLQARCR</sequence>
<dbReference type="Pfam" id="PF19372">
    <property type="entry name" value="DUF5947"/>
    <property type="match status" value="1"/>
</dbReference>
<evidence type="ECO:0000313" key="1">
    <source>
        <dbReference type="EMBL" id="BAL91081.1"/>
    </source>
</evidence>
<dbReference type="OrthoDB" id="152349at2"/>
<dbReference type="KEGG" id="ams:AMIS_58610"/>
<dbReference type="RefSeq" id="WP_014445969.1">
    <property type="nucleotide sequence ID" value="NC_017093.1"/>
</dbReference>
<name>I0HDJ4_ACTM4</name>
<protein>
    <submittedName>
        <fullName evidence="1">Uncharacterized protein</fullName>
    </submittedName>
</protein>
<dbReference type="EMBL" id="AP012319">
    <property type="protein sequence ID" value="BAL91081.1"/>
    <property type="molecule type" value="Genomic_DNA"/>
</dbReference>
<accession>I0HDJ4</accession>
<dbReference type="Proteomes" id="UP000007882">
    <property type="component" value="Chromosome"/>
</dbReference>
<dbReference type="InterPro" id="IPR045991">
    <property type="entry name" value="DUF5947"/>
</dbReference>
<dbReference type="eggNOG" id="ENOG50313MT">
    <property type="taxonomic scope" value="Bacteria"/>
</dbReference>
<organism evidence="1 2">
    <name type="scientific">Actinoplanes missouriensis (strain ATCC 14538 / DSM 43046 / CBS 188.64 / JCM 3121 / NBRC 102363 / NCIMB 12654 / NRRL B-3342 / UNCC 431)</name>
    <dbReference type="NCBI Taxonomy" id="512565"/>
    <lineage>
        <taxon>Bacteria</taxon>
        <taxon>Bacillati</taxon>
        <taxon>Actinomycetota</taxon>
        <taxon>Actinomycetes</taxon>
        <taxon>Micromonosporales</taxon>
        <taxon>Micromonosporaceae</taxon>
        <taxon>Actinoplanes</taxon>
    </lineage>
</organism>
<evidence type="ECO:0000313" key="2">
    <source>
        <dbReference type="Proteomes" id="UP000007882"/>
    </source>
</evidence>
<proteinExistence type="predicted"/>